<keyword evidence="1 2" id="KW-0238">DNA-binding</keyword>
<dbReference type="EMBL" id="BMKB01000003">
    <property type="protein sequence ID" value="GGA49711.1"/>
    <property type="molecule type" value="Genomic_DNA"/>
</dbReference>
<evidence type="ECO:0000313" key="4">
    <source>
        <dbReference type="EMBL" id="GGA49711.1"/>
    </source>
</evidence>
<dbReference type="Proteomes" id="UP000596977">
    <property type="component" value="Unassembled WGS sequence"/>
</dbReference>
<dbReference type="GO" id="GO:0003677">
    <property type="term" value="F:DNA binding"/>
    <property type="evidence" value="ECO:0007669"/>
    <property type="project" value="UniProtKB-UniRule"/>
</dbReference>
<dbReference type="InterPro" id="IPR009057">
    <property type="entry name" value="Homeodomain-like_sf"/>
</dbReference>
<keyword evidence="5" id="KW-1185">Reference proteome</keyword>
<dbReference type="OrthoDB" id="2356263at2"/>
<reference evidence="4 5" key="1">
    <citation type="journal article" date="2014" name="Int. J. Syst. Evol. Microbiol.">
        <title>Complete genome sequence of Corynebacterium casei LMG S-19264T (=DSM 44701T), isolated from a smear-ripened cheese.</title>
        <authorList>
            <consortium name="US DOE Joint Genome Institute (JGI-PGF)"/>
            <person name="Walter F."/>
            <person name="Albersmeier A."/>
            <person name="Kalinowski J."/>
            <person name="Ruckert C."/>
        </authorList>
    </citation>
    <scope>NUCLEOTIDE SEQUENCE [LARGE SCALE GENOMIC DNA]</scope>
    <source>
        <strain evidence="4 5">CGMCC 1.15896</strain>
    </source>
</reference>
<dbReference type="Pfam" id="PF17938">
    <property type="entry name" value="TetR_C_29"/>
    <property type="match status" value="1"/>
</dbReference>
<evidence type="ECO:0000256" key="2">
    <source>
        <dbReference type="PROSITE-ProRule" id="PRU00335"/>
    </source>
</evidence>
<organism evidence="4 5">
    <name type="scientific">Pelagibacterium lentulum</name>
    <dbReference type="NCBI Taxonomy" id="2029865"/>
    <lineage>
        <taxon>Bacteria</taxon>
        <taxon>Pseudomonadati</taxon>
        <taxon>Pseudomonadota</taxon>
        <taxon>Alphaproteobacteria</taxon>
        <taxon>Hyphomicrobiales</taxon>
        <taxon>Devosiaceae</taxon>
        <taxon>Pelagibacterium</taxon>
    </lineage>
</organism>
<feature type="domain" description="HTH tetR-type" evidence="3">
    <location>
        <begin position="26"/>
        <end position="86"/>
    </location>
</feature>
<dbReference type="RefSeq" id="WP_127074292.1">
    <property type="nucleotide sequence ID" value="NZ_BMKB01000003.1"/>
</dbReference>
<evidence type="ECO:0000259" key="3">
    <source>
        <dbReference type="PROSITE" id="PS50977"/>
    </source>
</evidence>
<dbReference type="InterPro" id="IPR001647">
    <property type="entry name" value="HTH_TetR"/>
</dbReference>
<feature type="DNA-binding region" description="H-T-H motif" evidence="2">
    <location>
        <begin position="49"/>
        <end position="68"/>
    </location>
</feature>
<gene>
    <name evidence="4" type="ORF">GCM10011499_19510</name>
</gene>
<dbReference type="Pfam" id="PF00440">
    <property type="entry name" value="TetR_N"/>
    <property type="match status" value="1"/>
</dbReference>
<dbReference type="InterPro" id="IPR036271">
    <property type="entry name" value="Tet_transcr_reg_TetR-rel_C_sf"/>
</dbReference>
<dbReference type="PROSITE" id="PS50977">
    <property type="entry name" value="HTH_TETR_2"/>
    <property type="match status" value="1"/>
</dbReference>
<dbReference type="AlphaFoldDB" id="A0A916VX53"/>
<protein>
    <submittedName>
        <fullName evidence="4">TetR family transcriptional regulator</fullName>
    </submittedName>
</protein>
<dbReference type="InterPro" id="IPR050109">
    <property type="entry name" value="HTH-type_TetR-like_transc_reg"/>
</dbReference>
<name>A0A916VX53_9HYPH</name>
<dbReference type="PANTHER" id="PTHR30328">
    <property type="entry name" value="TRANSCRIPTIONAL REPRESSOR"/>
    <property type="match status" value="1"/>
</dbReference>
<dbReference type="PANTHER" id="PTHR30328:SF54">
    <property type="entry name" value="HTH-TYPE TRANSCRIPTIONAL REPRESSOR SCO4008"/>
    <property type="match status" value="1"/>
</dbReference>
<dbReference type="Gene3D" id="1.10.357.10">
    <property type="entry name" value="Tetracycline Repressor, domain 2"/>
    <property type="match status" value="1"/>
</dbReference>
<dbReference type="PRINTS" id="PR00455">
    <property type="entry name" value="HTHTETR"/>
</dbReference>
<evidence type="ECO:0000313" key="5">
    <source>
        <dbReference type="Proteomes" id="UP000596977"/>
    </source>
</evidence>
<evidence type="ECO:0000256" key="1">
    <source>
        <dbReference type="ARBA" id="ARBA00023125"/>
    </source>
</evidence>
<comment type="caution">
    <text evidence="4">The sequence shown here is derived from an EMBL/GenBank/DDBJ whole genome shotgun (WGS) entry which is preliminary data.</text>
</comment>
<accession>A0A916VX53</accession>
<dbReference type="SUPFAM" id="SSF46689">
    <property type="entry name" value="Homeodomain-like"/>
    <property type="match status" value="1"/>
</dbReference>
<sequence length="235" mass="26928">MNDQGMATQGGSKRKYVRLKATNDPDETRADILAVAQEQFARHGYAGTTIDSIAAKTKRSKRMIYYYFSSKPKLYKAVLENAYRGIRVAEESIRLDEDDPRQSIKNLVEFCFDYHFERPSFVKMVMGENLNDARFVSASDEIKNLHFPLTQRIEKCLRKGYENGYFGRTCTAVEMHMTITALSFFNVSNQATFSAIFDIDMKSPAVCRARKQEILLAVLGRLDTKLDDGFSTEYR</sequence>
<proteinExistence type="predicted"/>
<dbReference type="SUPFAM" id="SSF48498">
    <property type="entry name" value="Tetracyclin repressor-like, C-terminal domain"/>
    <property type="match status" value="1"/>
</dbReference>
<dbReference type="InterPro" id="IPR041474">
    <property type="entry name" value="NicS_C"/>
</dbReference>